<dbReference type="RefSeq" id="WP_053335137.1">
    <property type="nucleotide sequence ID" value="NZ_JMFG01000022.1"/>
</dbReference>
<reference evidence="3 4" key="1">
    <citation type="submission" date="2014-04" db="EMBL/GenBank/DDBJ databases">
        <title>The Genome Sequence of Thermoanaerobaculum aquaticum MP-01, The First Cultivated Group 23 Acidobacterium.</title>
        <authorList>
            <person name="Stamps B.W."/>
            <person name="Losey N.A."/>
            <person name="Lawson P.A."/>
            <person name="Stevenson B.S."/>
        </authorList>
    </citation>
    <scope>NUCLEOTIDE SEQUENCE [LARGE SCALE GENOMIC DNA]</scope>
    <source>
        <strain evidence="3 4">MP-01</strain>
    </source>
</reference>
<accession>A0A062XZB3</accession>
<dbReference type="EMBL" id="JMFG01000022">
    <property type="protein sequence ID" value="KDA53441.1"/>
    <property type="molecule type" value="Genomic_DNA"/>
</dbReference>
<evidence type="ECO:0000313" key="3">
    <source>
        <dbReference type="EMBL" id="KDA53441.1"/>
    </source>
</evidence>
<keyword evidence="1" id="KW-0175">Coiled coil</keyword>
<gene>
    <name evidence="3" type="ORF">EG19_05825</name>
</gene>
<dbReference type="GO" id="GO:0044010">
    <property type="term" value="P:single-species biofilm formation"/>
    <property type="evidence" value="ECO:0007669"/>
    <property type="project" value="TreeGrafter"/>
</dbReference>
<evidence type="ECO:0000313" key="4">
    <source>
        <dbReference type="Proteomes" id="UP000027284"/>
    </source>
</evidence>
<dbReference type="Pfam" id="PF00535">
    <property type="entry name" value="Glycos_transf_2"/>
    <property type="match status" value="1"/>
</dbReference>
<dbReference type="InterPro" id="IPR029044">
    <property type="entry name" value="Nucleotide-diphossugar_trans"/>
</dbReference>
<dbReference type="InterPro" id="IPR050834">
    <property type="entry name" value="Glycosyltransf_2"/>
</dbReference>
<proteinExistence type="predicted"/>
<dbReference type="PANTHER" id="PTHR43685">
    <property type="entry name" value="GLYCOSYLTRANSFERASE"/>
    <property type="match status" value="1"/>
</dbReference>
<protein>
    <recommendedName>
        <fullName evidence="2">Glycosyltransferase 2-like domain-containing protein</fullName>
    </recommendedName>
</protein>
<dbReference type="STRING" id="1312852.EG19_05825"/>
<keyword evidence="4" id="KW-1185">Reference proteome</keyword>
<dbReference type="InterPro" id="IPR001173">
    <property type="entry name" value="Glyco_trans_2-like"/>
</dbReference>
<evidence type="ECO:0000256" key="1">
    <source>
        <dbReference type="SAM" id="Coils"/>
    </source>
</evidence>
<dbReference type="AlphaFoldDB" id="A0A062XZB3"/>
<dbReference type="Gene3D" id="3.90.550.10">
    <property type="entry name" value="Spore Coat Polysaccharide Biosynthesis Protein SpsA, Chain A"/>
    <property type="match status" value="1"/>
</dbReference>
<name>A0A062XZB3_9BACT</name>
<organism evidence="3 4">
    <name type="scientific">Thermoanaerobaculum aquaticum</name>
    <dbReference type="NCBI Taxonomy" id="1312852"/>
    <lineage>
        <taxon>Bacteria</taxon>
        <taxon>Pseudomonadati</taxon>
        <taxon>Acidobacteriota</taxon>
        <taxon>Thermoanaerobaculia</taxon>
        <taxon>Thermoanaerobaculales</taxon>
        <taxon>Thermoanaerobaculaceae</taxon>
        <taxon>Thermoanaerobaculum</taxon>
    </lineage>
</organism>
<feature type="coiled-coil region" evidence="1">
    <location>
        <begin position="241"/>
        <end position="275"/>
    </location>
</feature>
<sequence length="308" mass="34545">MAESGPCLPKISVVVRTRDRQELLSEALASIQAQTYRPLEVVVVNDGGGPVDGVLATVEAGVSVVKVEHPEPRGRAAALNAGVAAATGAWVAFLDDDDLFLPQHLALLQATASAKNARVAYAGCRLVPWDGGEEEVFATPFHRDLLAVANFIPICAVLVDRSVLLEVGGFDESLPYLEDWDMWLRLAERHDFAFCPEVTSIYRVRPGSVGGEMAAERWAVFERVLAKHWHKVTPAQLASRFQQLEKAIAEQRRLIREYREEVARLREENRFVRELAEAHLLGVVWWLHRLWRGWQKWRGRKGQGEKEA</sequence>
<feature type="domain" description="Glycosyltransferase 2-like" evidence="2">
    <location>
        <begin position="12"/>
        <end position="133"/>
    </location>
</feature>
<evidence type="ECO:0000259" key="2">
    <source>
        <dbReference type="Pfam" id="PF00535"/>
    </source>
</evidence>
<comment type="caution">
    <text evidence="3">The sequence shown here is derived from an EMBL/GenBank/DDBJ whole genome shotgun (WGS) entry which is preliminary data.</text>
</comment>
<dbReference type="PANTHER" id="PTHR43685:SF2">
    <property type="entry name" value="GLYCOSYLTRANSFERASE 2-LIKE DOMAIN-CONTAINING PROTEIN"/>
    <property type="match status" value="1"/>
</dbReference>
<dbReference type="SUPFAM" id="SSF53448">
    <property type="entry name" value="Nucleotide-diphospho-sugar transferases"/>
    <property type="match status" value="1"/>
</dbReference>
<dbReference type="OrthoDB" id="111731at2"/>
<dbReference type="Proteomes" id="UP000027284">
    <property type="component" value="Unassembled WGS sequence"/>
</dbReference>